<evidence type="ECO:0000313" key="3">
    <source>
        <dbReference type="EMBL" id="MCU7377162.1"/>
    </source>
</evidence>
<dbReference type="InterPro" id="IPR017896">
    <property type="entry name" value="4Fe4S_Fe-S-bd"/>
</dbReference>
<feature type="domain" description="4Fe-4S ferredoxin-type" evidence="2">
    <location>
        <begin position="210"/>
        <end position="235"/>
    </location>
</feature>
<sequence length="259" mass="28411">MKRVITMYFSPTGTSRKIAEAISSAICAQFGCEMETINLTEKEIRDGEHEFEEDALLVLGYPVYAGRVPEVLQAPLRRLKGSGNAAVLAAVYGNRDYEDALVEGQDILTKAGFSVIGAGAFIGEHSYSKKVAAGRPDETDILKAQAFGRQFAEKLEQGSTAEIKIKGNRPYKDPMPDLPFVPKTTDACSNCGICVKKCPMQVIHKENPRVVDSGCILCSACVKCCPEEAKIIDAEPILKIKAMLESKFTHRKEPELFLF</sequence>
<evidence type="ECO:0000259" key="2">
    <source>
        <dbReference type="PROSITE" id="PS51379"/>
    </source>
</evidence>
<dbReference type="PROSITE" id="PS50902">
    <property type="entry name" value="FLAVODOXIN_LIKE"/>
    <property type="match status" value="1"/>
</dbReference>
<dbReference type="InterPro" id="IPR029039">
    <property type="entry name" value="Flavoprotein-like_sf"/>
</dbReference>
<dbReference type="InterPro" id="IPR047964">
    <property type="entry name" value="EFR1-like"/>
</dbReference>
<evidence type="ECO:0000313" key="4">
    <source>
        <dbReference type="Proteomes" id="UP001065549"/>
    </source>
</evidence>
<dbReference type="Pfam" id="PF13187">
    <property type="entry name" value="Fer4_9"/>
    <property type="match status" value="1"/>
</dbReference>
<protein>
    <submittedName>
        <fullName evidence="3">EFR1 family ferrodoxin</fullName>
    </submittedName>
</protein>
<name>A0A9J6QML3_9FIRM</name>
<dbReference type="SUPFAM" id="SSF54862">
    <property type="entry name" value="4Fe-4S ferredoxins"/>
    <property type="match status" value="1"/>
</dbReference>
<dbReference type="GO" id="GO:0010181">
    <property type="term" value="F:FMN binding"/>
    <property type="evidence" value="ECO:0007669"/>
    <property type="project" value="InterPro"/>
</dbReference>
<dbReference type="RefSeq" id="WP_253020621.1">
    <property type="nucleotide sequence ID" value="NZ_JAJAGH010000005.1"/>
</dbReference>
<dbReference type="GO" id="GO:0016651">
    <property type="term" value="F:oxidoreductase activity, acting on NAD(P)H"/>
    <property type="evidence" value="ECO:0007669"/>
    <property type="project" value="UniProtKB-ARBA"/>
</dbReference>
<dbReference type="Gene3D" id="3.40.50.360">
    <property type="match status" value="1"/>
</dbReference>
<evidence type="ECO:0000259" key="1">
    <source>
        <dbReference type="PROSITE" id="PS50902"/>
    </source>
</evidence>
<dbReference type="PROSITE" id="PS51379">
    <property type="entry name" value="4FE4S_FER_2"/>
    <property type="match status" value="2"/>
</dbReference>
<comment type="caution">
    <text evidence="3">The sequence shown here is derived from an EMBL/GenBank/DDBJ whole genome shotgun (WGS) entry which is preliminary data.</text>
</comment>
<gene>
    <name evidence="3" type="ORF">OBO34_02205</name>
</gene>
<dbReference type="NCBIfam" id="NF038196">
    <property type="entry name" value="ferrodoxin_EFR1"/>
    <property type="match status" value="1"/>
</dbReference>
<reference evidence="3" key="1">
    <citation type="submission" date="2022-09" db="EMBL/GenBank/DDBJ databases">
        <title>Culturomic study of gut microbiota in children with autism spectrum disorder.</title>
        <authorList>
            <person name="Efimov B.A."/>
            <person name="Chaplin A.V."/>
            <person name="Sokolova S.R."/>
            <person name="Pikina A.P."/>
            <person name="Korzhanova M."/>
            <person name="Belova V."/>
            <person name="Korostin D."/>
        </authorList>
    </citation>
    <scope>NUCLEOTIDE SEQUENCE</scope>
    <source>
        <strain evidence="3">ASD5510</strain>
    </source>
</reference>
<keyword evidence="4" id="KW-1185">Reference proteome</keyword>
<dbReference type="EMBL" id="JAOSHN010000001">
    <property type="protein sequence ID" value="MCU7377162.1"/>
    <property type="molecule type" value="Genomic_DNA"/>
</dbReference>
<dbReference type="InterPro" id="IPR008254">
    <property type="entry name" value="Flavodoxin/NO_synth"/>
</dbReference>
<accession>A0A9J6QML3</accession>
<dbReference type="Proteomes" id="UP001065549">
    <property type="component" value="Unassembled WGS sequence"/>
</dbReference>
<dbReference type="Gene3D" id="3.30.70.20">
    <property type="match status" value="1"/>
</dbReference>
<dbReference type="AlphaFoldDB" id="A0A9J6QML3"/>
<feature type="domain" description="Flavodoxin-like" evidence="1">
    <location>
        <begin position="4"/>
        <end position="152"/>
    </location>
</feature>
<proteinExistence type="predicted"/>
<feature type="domain" description="4Fe-4S ferredoxin-type" evidence="2">
    <location>
        <begin position="179"/>
        <end position="208"/>
    </location>
</feature>
<organism evidence="3 4">
    <name type="scientific">Hominibacterium faecale</name>
    <dbReference type="NCBI Taxonomy" id="2839743"/>
    <lineage>
        <taxon>Bacteria</taxon>
        <taxon>Bacillati</taxon>
        <taxon>Bacillota</taxon>
        <taxon>Clostridia</taxon>
        <taxon>Peptostreptococcales</taxon>
        <taxon>Anaerovoracaceae</taxon>
        <taxon>Hominibacterium</taxon>
    </lineage>
</organism>
<dbReference type="SUPFAM" id="SSF52218">
    <property type="entry name" value="Flavoproteins"/>
    <property type="match status" value="1"/>
</dbReference>